<dbReference type="PANTHER" id="PTHR15360:SF4">
    <property type="entry name" value="PROTEIN KINASE DOMAIN-CONTAINING PROTEIN"/>
    <property type="match status" value="1"/>
</dbReference>
<evidence type="ECO:0000256" key="17">
    <source>
        <dbReference type="ARBA" id="ARBA00023319"/>
    </source>
</evidence>
<evidence type="ECO:0000256" key="2">
    <source>
        <dbReference type="ARBA" id="ARBA00011360"/>
    </source>
</evidence>
<keyword evidence="13 20" id="KW-0472">Membrane</keyword>
<dbReference type="PROSITE" id="PS50011">
    <property type="entry name" value="PROTEIN_KINASE_DOM"/>
    <property type="match status" value="1"/>
</dbReference>
<sequence length="867" mass="97094">MLPNIIPDVNQTVIHTGENIELLCTATEPIRWLYPQLYDETRELVVDELPMVVYNYNGYEYTSHLSVQGANYLYTARYYCQRNDTTQPHAYSAANIYVYVKDKDNLIACHDPNPWLIVKQYGDVLIPCRPSSPDVKMDLYRGEKLVDKSSLQEESMEIEYDPTEGFTLRHLDMNNGAYYECVAELDDNISKRSVYIKVLLNKTTLSTPDRDSNPDLPVIGSLVQHESDALNHEVTEAGPPSEKPPPVHPTEIRTSISPSSAVELNTTSALANYATEADVNTTYNNLVHNGRKSMTVFAGEEMKWEVKIIAHPKPNITWYDQLTNEVHNSSRRVIFVNNKKTSLKINNVGILDTGNYSLKSQNDNGTTWKNFSLVVLDIGNEDQFSVWGPENPIEGDDVRLHCGGVVSNFSSAISWFRTDNNLTTQQNITNNTDLRAPYFKDTNMNQTKWYMDSRTTLHWRCNVGGTPKPNVTWYKLANALVVLSLTAEDGEIEVRISDDALFSKDTIAEGGNESRIEWRDDNQTLVLKFLDEADDGTYKCLARNKVSILEKTVTLTVKGGRLGGGVIAGISVLVIVCLGAVIYMSWKIHEERRILREMAVAGLIHFEEGAMDNMNPELPLDEQAELLPYDKKWEFPRDKLKLGKQLGAGAFGVVMKAEAWGIVEGETVRAVAVKMVKKNADYTYLKALASELKIMVHLGKHLNVVNLLGACTKNLAKTLLGNVAASHEDGRSCAAAGLLAQKHAFVETQPFKTRVHQAALLNTLVEMGSNTPTKEISEELLVIVEFCRYGNLQNYLIRHRDHFIDQIDKKTGQIDSSIGSDILARTASLSAKTKPEDDAVDALKHVVKIAVQLLQPEIKEQRTIAKK</sequence>
<evidence type="ECO:0000259" key="22">
    <source>
        <dbReference type="PROSITE" id="PS50835"/>
    </source>
</evidence>
<comment type="subunit">
    <text evidence="2">Forms a complex composed of PDGFRL, TNK2 and GRB2.</text>
</comment>
<evidence type="ECO:0000256" key="11">
    <source>
        <dbReference type="ARBA" id="ARBA00022840"/>
    </source>
</evidence>
<proteinExistence type="predicted"/>
<dbReference type="InterPro" id="IPR001245">
    <property type="entry name" value="Ser-Thr/Tyr_kinase_cat_dom"/>
</dbReference>
<dbReference type="InterPro" id="IPR011009">
    <property type="entry name" value="Kinase-like_dom_sf"/>
</dbReference>
<evidence type="ECO:0000313" key="23">
    <source>
        <dbReference type="EMBL" id="CAD7568583.1"/>
    </source>
</evidence>
<keyword evidence="17" id="KW-0393">Immunoglobulin domain</keyword>
<keyword evidence="8 20" id="KW-0812">Transmembrane</keyword>
<dbReference type="PANTHER" id="PTHR15360">
    <property type="entry name" value="PLATELET-DERIVED GROWTH FACTOR RECEPTOR LIKE"/>
    <property type="match status" value="1"/>
</dbReference>
<dbReference type="InterPro" id="IPR042495">
    <property type="entry name" value="PDGFRL"/>
</dbReference>
<evidence type="ECO:0000256" key="3">
    <source>
        <dbReference type="ARBA" id="ARBA00011902"/>
    </source>
</evidence>
<dbReference type="InterPro" id="IPR013783">
    <property type="entry name" value="Ig-like_fold"/>
</dbReference>
<dbReference type="SMART" id="SM00409">
    <property type="entry name" value="IG"/>
    <property type="match status" value="4"/>
</dbReference>
<evidence type="ECO:0000256" key="5">
    <source>
        <dbReference type="ARBA" id="ARBA00022475"/>
    </source>
</evidence>
<evidence type="ECO:0000256" key="9">
    <source>
        <dbReference type="ARBA" id="ARBA00022741"/>
    </source>
</evidence>
<evidence type="ECO:0000259" key="21">
    <source>
        <dbReference type="PROSITE" id="PS50011"/>
    </source>
</evidence>
<dbReference type="GO" id="GO:0004714">
    <property type="term" value="F:transmembrane receptor protein tyrosine kinase activity"/>
    <property type="evidence" value="ECO:0007669"/>
    <property type="project" value="UniProtKB-EC"/>
</dbReference>
<evidence type="ECO:0000256" key="20">
    <source>
        <dbReference type="SAM" id="Phobius"/>
    </source>
</evidence>
<evidence type="ECO:0000256" key="10">
    <source>
        <dbReference type="ARBA" id="ARBA00022777"/>
    </source>
</evidence>
<dbReference type="InterPro" id="IPR007110">
    <property type="entry name" value="Ig-like_dom"/>
</dbReference>
<feature type="domain" description="Ig-like" evidence="22">
    <location>
        <begin position="3"/>
        <end position="97"/>
    </location>
</feature>
<evidence type="ECO:0000256" key="19">
    <source>
        <dbReference type="PROSITE-ProRule" id="PRU10141"/>
    </source>
</evidence>
<evidence type="ECO:0000256" key="15">
    <source>
        <dbReference type="ARBA" id="ARBA00023157"/>
    </source>
</evidence>
<name>A0A7R9IX30_TIMCA</name>
<keyword evidence="10" id="KW-0418">Kinase</keyword>
<evidence type="ECO:0000256" key="6">
    <source>
        <dbReference type="ARBA" id="ARBA00022553"/>
    </source>
</evidence>
<dbReference type="EMBL" id="OE179367">
    <property type="protein sequence ID" value="CAD7568583.1"/>
    <property type="molecule type" value="Genomic_DNA"/>
</dbReference>
<keyword evidence="16" id="KW-0325">Glycoprotein</keyword>
<evidence type="ECO:0000256" key="13">
    <source>
        <dbReference type="ARBA" id="ARBA00023136"/>
    </source>
</evidence>
<keyword evidence="7" id="KW-0808">Transferase</keyword>
<dbReference type="InterPro" id="IPR001824">
    <property type="entry name" value="Tyr_kinase_rcpt_3_CS"/>
</dbReference>
<feature type="binding site" evidence="18">
    <location>
        <begin position="647"/>
        <end position="654"/>
    </location>
    <ligand>
        <name>ATP</name>
        <dbReference type="ChEBI" id="CHEBI:30616"/>
    </ligand>
</feature>
<keyword evidence="6" id="KW-0597">Phosphoprotein</keyword>
<dbReference type="PROSITE" id="PS00107">
    <property type="entry name" value="PROTEIN_KINASE_ATP"/>
    <property type="match status" value="1"/>
</dbReference>
<keyword evidence="11 18" id="KW-0067">ATP-binding</keyword>
<feature type="binding site" evidence="19">
    <location>
        <position position="678"/>
    </location>
    <ligand>
        <name>ATP</name>
        <dbReference type="ChEBI" id="CHEBI:30616"/>
    </ligand>
</feature>
<dbReference type="GO" id="GO:0005886">
    <property type="term" value="C:plasma membrane"/>
    <property type="evidence" value="ECO:0007669"/>
    <property type="project" value="UniProtKB-SubCell"/>
</dbReference>
<feature type="domain" description="Ig-like" evidence="22">
    <location>
        <begin position="437"/>
        <end position="556"/>
    </location>
</feature>
<dbReference type="EC" id="2.7.10.1" evidence="3"/>
<dbReference type="InterPro" id="IPR000719">
    <property type="entry name" value="Prot_kinase_dom"/>
</dbReference>
<keyword evidence="14" id="KW-0829">Tyrosine-protein kinase</keyword>
<gene>
    <name evidence="23" type="ORF">TCMB3V08_LOCUS1349</name>
</gene>
<evidence type="ECO:0000256" key="8">
    <source>
        <dbReference type="ARBA" id="ARBA00022692"/>
    </source>
</evidence>
<evidence type="ECO:0000256" key="14">
    <source>
        <dbReference type="ARBA" id="ARBA00023137"/>
    </source>
</evidence>
<dbReference type="PROSITE" id="PS50835">
    <property type="entry name" value="IG_LIKE"/>
    <property type="match status" value="2"/>
</dbReference>
<dbReference type="GO" id="GO:0005524">
    <property type="term" value="F:ATP binding"/>
    <property type="evidence" value="ECO:0007669"/>
    <property type="project" value="UniProtKB-UniRule"/>
</dbReference>
<dbReference type="SMART" id="SM00408">
    <property type="entry name" value="IGc2"/>
    <property type="match status" value="1"/>
</dbReference>
<dbReference type="InterPro" id="IPR017441">
    <property type="entry name" value="Protein_kinase_ATP_BS"/>
</dbReference>
<dbReference type="PROSITE" id="PS00240">
    <property type="entry name" value="RECEPTOR_TYR_KIN_III"/>
    <property type="match status" value="1"/>
</dbReference>
<dbReference type="PIRSF" id="PIRSF000615">
    <property type="entry name" value="TyrPK_CSF1-R"/>
    <property type="match status" value="1"/>
</dbReference>
<dbReference type="FunFam" id="3.30.200.20:FF:000384">
    <property type="entry name" value="Receptor protein-tyrosine kinase"/>
    <property type="match status" value="1"/>
</dbReference>
<feature type="transmembrane region" description="Helical" evidence="20">
    <location>
        <begin position="562"/>
        <end position="586"/>
    </location>
</feature>
<dbReference type="SMART" id="SM00219">
    <property type="entry name" value="TyrKc"/>
    <property type="match status" value="1"/>
</dbReference>
<evidence type="ECO:0000256" key="18">
    <source>
        <dbReference type="PIRSR" id="PIRSR000615-2"/>
    </source>
</evidence>
<feature type="binding site" evidence="18">
    <location>
        <position position="674"/>
    </location>
    <ligand>
        <name>ATP</name>
        <dbReference type="ChEBI" id="CHEBI:30616"/>
    </ligand>
</feature>
<keyword evidence="9 18" id="KW-0547">Nucleotide-binding</keyword>
<evidence type="ECO:0000256" key="12">
    <source>
        <dbReference type="ARBA" id="ARBA00022989"/>
    </source>
</evidence>
<dbReference type="Pfam" id="PF07714">
    <property type="entry name" value="PK_Tyr_Ser-Thr"/>
    <property type="match status" value="1"/>
</dbReference>
<organism evidence="23">
    <name type="scientific">Timema californicum</name>
    <name type="common">California timema</name>
    <name type="synonym">Walking stick</name>
    <dbReference type="NCBI Taxonomy" id="61474"/>
    <lineage>
        <taxon>Eukaryota</taxon>
        <taxon>Metazoa</taxon>
        <taxon>Ecdysozoa</taxon>
        <taxon>Arthropoda</taxon>
        <taxon>Hexapoda</taxon>
        <taxon>Insecta</taxon>
        <taxon>Pterygota</taxon>
        <taxon>Neoptera</taxon>
        <taxon>Polyneoptera</taxon>
        <taxon>Phasmatodea</taxon>
        <taxon>Timematodea</taxon>
        <taxon>Timematoidea</taxon>
        <taxon>Timematidae</taxon>
        <taxon>Timema</taxon>
    </lineage>
</organism>
<keyword evidence="5" id="KW-1003">Cell membrane</keyword>
<reference evidence="23" key="1">
    <citation type="submission" date="2020-11" db="EMBL/GenBank/DDBJ databases">
        <authorList>
            <person name="Tran Van P."/>
        </authorList>
    </citation>
    <scope>NUCLEOTIDE SEQUENCE</scope>
</reference>
<dbReference type="InterPro" id="IPR003598">
    <property type="entry name" value="Ig_sub2"/>
</dbReference>
<dbReference type="AlphaFoldDB" id="A0A7R9IX30"/>
<dbReference type="Gene3D" id="2.60.40.10">
    <property type="entry name" value="Immunoglobulins"/>
    <property type="match status" value="4"/>
</dbReference>
<evidence type="ECO:0000256" key="16">
    <source>
        <dbReference type="ARBA" id="ARBA00023180"/>
    </source>
</evidence>
<evidence type="ECO:0000256" key="4">
    <source>
        <dbReference type="ARBA" id="ARBA00019671"/>
    </source>
</evidence>
<dbReference type="InterPro" id="IPR036179">
    <property type="entry name" value="Ig-like_dom_sf"/>
</dbReference>
<evidence type="ECO:0000256" key="7">
    <source>
        <dbReference type="ARBA" id="ARBA00022679"/>
    </source>
</evidence>
<protein>
    <recommendedName>
        <fullName evidence="4">Platelet-derived growth factor receptor-like protein</fullName>
        <ecNumber evidence="3">2.7.10.1</ecNumber>
    </recommendedName>
</protein>
<accession>A0A7R9IX30</accession>
<dbReference type="InterPro" id="IPR003599">
    <property type="entry name" value="Ig_sub"/>
</dbReference>
<evidence type="ECO:0000256" key="1">
    <source>
        <dbReference type="ARBA" id="ARBA00004251"/>
    </source>
</evidence>
<dbReference type="Pfam" id="PF07679">
    <property type="entry name" value="I-set"/>
    <property type="match status" value="2"/>
</dbReference>
<dbReference type="SUPFAM" id="SSF48726">
    <property type="entry name" value="Immunoglobulin"/>
    <property type="match status" value="3"/>
</dbReference>
<dbReference type="SUPFAM" id="SSF56112">
    <property type="entry name" value="Protein kinase-like (PK-like)"/>
    <property type="match status" value="1"/>
</dbReference>
<dbReference type="InterPro" id="IPR013098">
    <property type="entry name" value="Ig_I-set"/>
</dbReference>
<keyword evidence="15" id="KW-1015">Disulfide bond</keyword>
<dbReference type="GO" id="GO:0007169">
    <property type="term" value="P:cell surface receptor protein tyrosine kinase signaling pathway"/>
    <property type="evidence" value="ECO:0007669"/>
    <property type="project" value="InterPro"/>
</dbReference>
<dbReference type="Gene3D" id="3.30.200.20">
    <property type="entry name" value="Phosphorylase Kinase, domain 1"/>
    <property type="match status" value="1"/>
</dbReference>
<dbReference type="InterPro" id="IPR020635">
    <property type="entry name" value="Tyr_kinase_cat_dom"/>
</dbReference>
<feature type="domain" description="Protein kinase" evidence="21">
    <location>
        <begin position="640"/>
        <end position="867"/>
    </location>
</feature>
<comment type="subcellular location">
    <subcellularLocation>
        <location evidence="1">Cell membrane</location>
        <topology evidence="1">Single-pass type I membrane protein</topology>
    </subcellularLocation>
</comment>
<keyword evidence="12 20" id="KW-1133">Transmembrane helix</keyword>